<feature type="transmembrane region" description="Helical" evidence="10">
    <location>
        <begin position="294"/>
        <end position="316"/>
    </location>
</feature>
<evidence type="ECO:0000256" key="8">
    <source>
        <dbReference type="ARBA" id="ARBA00022989"/>
    </source>
</evidence>
<feature type="transmembrane region" description="Helical" evidence="10">
    <location>
        <begin position="78"/>
        <end position="97"/>
    </location>
</feature>
<keyword evidence="4" id="KW-0813">Transport</keyword>
<evidence type="ECO:0000256" key="2">
    <source>
        <dbReference type="ARBA" id="ARBA00006433"/>
    </source>
</evidence>
<dbReference type="STRING" id="273677.BW34_00334"/>
<feature type="transmembrane region" description="Helical" evidence="10">
    <location>
        <begin position="203"/>
        <end position="220"/>
    </location>
</feature>
<organism evidence="12 13">
    <name type="scientific">Microbacterium oleivorans</name>
    <dbReference type="NCBI Taxonomy" id="273677"/>
    <lineage>
        <taxon>Bacteria</taxon>
        <taxon>Bacillati</taxon>
        <taxon>Actinomycetota</taxon>
        <taxon>Actinomycetes</taxon>
        <taxon>Micrococcales</taxon>
        <taxon>Microbacteriaceae</taxon>
        <taxon>Microbacterium</taxon>
    </lineage>
</organism>
<keyword evidence="9 10" id="KW-0472">Membrane</keyword>
<feature type="domain" description="Citrate transporter-like" evidence="11">
    <location>
        <begin position="12"/>
        <end position="322"/>
    </location>
</feature>
<evidence type="ECO:0000256" key="5">
    <source>
        <dbReference type="ARBA" id="ARBA00022475"/>
    </source>
</evidence>
<feature type="transmembrane region" description="Helical" evidence="10">
    <location>
        <begin position="328"/>
        <end position="351"/>
    </location>
</feature>
<accession>A0A4R5YF51</accession>
<dbReference type="GO" id="GO:0005886">
    <property type="term" value="C:plasma membrane"/>
    <property type="evidence" value="ECO:0007669"/>
    <property type="project" value="UniProtKB-SubCell"/>
</dbReference>
<name>A0A4R5YF51_9MICO</name>
<keyword evidence="6 10" id="KW-0812">Transmembrane</keyword>
<dbReference type="PANTHER" id="PTHR43302:SF5">
    <property type="entry name" value="TRANSPORTER ARSB-RELATED"/>
    <property type="match status" value="1"/>
</dbReference>
<reference evidence="12 13" key="1">
    <citation type="submission" date="2019-03" db="EMBL/GenBank/DDBJ databases">
        <title>Genome Sequencing and Assembly of Various Microbes Isolated from Partially Reclaimed Soil and Acid Mine Drainage (AMD) Site.</title>
        <authorList>
            <person name="Steinbock B."/>
            <person name="Bechtold R."/>
            <person name="Sevigny J.L."/>
            <person name="Thomas D."/>
            <person name="Cuthill L.R."/>
            <person name="Aveiro Johannsen E.J."/>
            <person name="Thomas K."/>
            <person name="Ghosh A."/>
        </authorList>
    </citation>
    <scope>NUCLEOTIDE SEQUENCE [LARGE SCALE GENOMIC DNA]</scope>
    <source>
        <strain evidence="12 13">F-B2</strain>
    </source>
</reference>
<feature type="transmembrane region" description="Helical" evidence="10">
    <location>
        <begin position="255"/>
        <end position="274"/>
    </location>
</feature>
<evidence type="ECO:0000256" key="7">
    <source>
        <dbReference type="ARBA" id="ARBA00022849"/>
    </source>
</evidence>
<dbReference type="RefSeq" id="WP_133399575.1">
    <property type="nucleotide sequence ID" value="NZ_SMZX01000002.1"/>
</dbReference>
<comment type="subcellular location">
    <subcellularLocation>
        <location evidence="1">Cell membrane</location>
        <topology evidence="1">Multi-pass membrane protein</topology>
    </subcellularLocation>
</comment>
<feature type="transmembrane region" description="Helical" evidence="10">
    <location>
        <begin position="39"/>
        <end position="57"/>
    </location>
</feature>
<dbReference type="InterPro" id="IPR004680">
    <property type="entry name" value="Cit_transptr-like_dom"/>
</dbReference>
<keyword evidence="8 10" id="KW-1133">Transmembrane helix</keyword>
<keyword evidence="7" id="KW-0059">Arsenical resistance</keyword>
<dbReference type="GO" id="GO:0015105">
    <property type="term" value="F:arsenite transmembrane transporter activity"/>
    <property type="evidence" value="ECO:0007669"/>
    <property type="project" value="InterPro"/>
</dbReference>
<proteinExistence type="inferred from homology"/>
<evidence type="ECO:0000259" key="11">
    <source>
        <dbReference type="Pfam" id="PF03600"/>
    </source>
</evidence>
<keyword evidence="5" id="KW-1003">Cell membrane</keyword>
<dbReference type="PRINTS" id="PR00758">
    <property type="entry name" value="ARSENICPUMP"/>
</dbReference>
<evidence type="ECO:0000256" key="9">
    <source>
        <dbReference type="ARBA" id="ARBA00023136"/>
    </source>
</evidence>
<comment type="similarity">
    <text evidence="3">Belongs to the CitM (TC 2.A.11) transporter family.</text>
</comment>
<feature type="transmembrane region" description="Helical" evidence="10">
    <location>
        <begin position="226"/>
        <end position="243"/>
    </location>
</feature>
<dbReference type="GO" id="GO:0046685">
    <property type="term" value="P:response to arsenic-containing substance"/>
    <property type="evidence" value="ECO:0007669"/>
    <property type="project" value="UniProtKB-KW"/>
</dbReference>
<dbReference type="AlphaFoldDB" id="A0A4R5YF51"/>
<dbReference type="Proteomes" id="UP000295633">
    <property type="component" value="Unassembled WGS sequence"/>
</dbReference>
<sequence length="388" mass="39956">MMDAVKLALAGVALLLGAVAALATGVLPLADLGDVAERVLPILAFVVAVTIVAELAAKAGVFDVTASWLARLSRGRTMLLWVLVVVLAVVTTAFLSLDTTAVLLTPVVISVARANGLPPLPFALTTVWLANTASLLLPVSNLTNLLALARMPGGGDPASFVLLLGPSAAVAVLVTVALLWAFHRRSIVGTFTVAAPPRVSDRVQLVAASVVVVALLPLLVSGVEPWIPATGAALALLGLFAWRSPKALSVGLVPWSLLVFAAGLFSAVAALEAWGSGQLAATLAGTGSEPLDLLRMSGTALVAANGLDNLPAYLLLESTADTPERLAALLIGVNAGPLITPWASLATLLWHQRLVAAEVHLPWRRFILWGLVAAPAIVAAATLPLFLR</sequence>
<dbReference type="PANTHER" id="PTHR43302">
    <property type="entry name" value="TRANSPORTER ARSB-RELATED"/>
    <property type="match status" value="1"/>
</dbReference>
<dbReference type="EMBL" id="SMZX01000002">
    <property type="protein sequence ID" value="TDL43446.1"/>
    <property type="molecule type" value="Genomic_DNA"/>
</dbReference>
<evidence type="ECO:0000256" key="10">
    <source>
        <dbReference type="SAM" id="Phobius"/>
    </source>
</evidence>
<comment type="caution">
    <text evidence="12">The sequence shown here is derived from an EMBL/GenBank/DDBJ whole genome shotgun (WGS) entry which is preliminary data.</text>
</comment>
<gene>
    <name evidence="12" type="ORF">E2R54_09485</name>
</gene>
<evidence type="ECO:0000256" key="3">
    <source>
        <dbReference type="ARBA" id="ARBA00009843"/>
    </source>
</evidence>
<evidence type="ECO:0000313" key="13">
    <source>
        <dbReference type="Proteomes" id="UP000295633"/>
    </source>
</evidence>
<dbReference type="InterPro" id="IPR000802">
    <property type="entry name" value="Arsenical_pump_ArsB"/>
</dbReference>
<evidence type="ECO:0000256" key="1">
    <source>
        <dbReference type="ARBA" id="ARBA00004651"/>
    </source>
</evidence>
<feature type="transmembrane region" description="Helical" evidence="10">
    <location>
        <begin position="366"/>
        <end position="387"/>
    </location>
</feature>
<evidence type="ECO:0000256" key="6">
    <source>
        <dbReference type="ARBA" id="ARBA00022692"/>
    </source>
</evidence>
<dbReference type="Pfam" id="PF03600">
    <property type="entry name" value="CitMHS"/>
    <property type="match status" value="1"/>
</dbReference>
<evidence type="ECO:0000313" key="12">
    <source>
        <dbReference type="EMBL" id="TDL43446.1"/>
    </source>
</evidence>
<comment type="similarity">
    <text evidence="2">Belongs to the ArsB family.</text>
</comment>
<protein>
    <submittedName>
        <fullName evidence="12">Arsenic transporter</fullName>
    </submittedName>
</protein>
<feature type="transmembrane region" description="Helical" evidence="10">
    <location>
        <begin position="160"/>
        <end position="182"/>
    </location>
</feature>
<evidence type="ECO:0000256" key="4">
    <source>
        <dbReference type="ARBA" id="ARBA00022448"/>
    </source>
</evidence>